<dbReference type="RefSeq" id="WP_044087986.1">
    <property type="nucleotide sequence ID" value="NZ_ATLK01000001.1"/>
</dbReference>
<dbReference type="InterPro" id="IPR000064">
    <property type="entry name" value="NLP_P60_dom"/>
</dbReference>
<dbReference type="PANTHER" id="PTHR47359">
    <property type="entry name" value="PEPTIDOGLYCAN DL-ENDOPEPTIDASE CWLO"/>
    <property type="match status" value="1"/>
</dbReference>
<evidence type="ECO:0000256" key="4">
    <source>
        <dbReference type="ARBA" id="ARBA00022807"/>
    </source>
</evidence>
<feature type="chain" id="PRO_5001751458" evidence="6">
    <location>
        <begin position="31"/>
        <end position="243"/>
    </location>
</feature>
<sequence length="243" mass="25222">MTKSSKIVSALAAVALIGSTATMLPAVAFAATDAPSVTSSRSFHKMNVVRKDLLRESTASEVDAKANWGGVESLNVPQTQSQAEKDAAARKAAEDAAAAAAASRSESRDSLMTATTFTVTPPDGKTSADLVNFAQQFAGRVPYVHGGNTPAGWDCSGFVQYVFSQFGIALPRTSGAQANAGRRVPSLAEAMPGDIIANETHAAIYLGNGMIIHAANPRQGTLISPINSVDVLQGGRYSISRVL</sequence>
<dbReference type="eggNOG" id="COG0791">
    <property type="taxonomic scope" value="Bacteria"/>
</dbReference>
<evidence type="ECO:0000259" key="7">
    <source>
        <dbReference type="PROSITE" id="PS51935"/>
    </source>
</evidence>
<dbReference type="EMBL" id="ATLK01000001">
    <property type="protein sequence ID" value="KFF31709.1"/>
    <property type="molecule type" value="Genomic_DNA"/>
</dbReference>
<evidence type="ECO:0000256" key="3">
    <source>
        <dbReference type="ARBA" id="ARBA00022801"/>
    </source>
</evidence>
<dbReference type="Proteomes" id="UP000028730">
    <property type="component" value="Unassembled WGS sequence"/>
</dbReference>
<feature type="compositionally biased region" description="Basic and acidic residues" evidence="5">
    <location>
        <begin position="83"/>
        <end position="92"/>
    </location>
</feature>
<feature type="domain" description="NlpC/P60" evidence="7">
    <location>
        <begin position="124"/>
        <end position="243"/>
    </location>
</feature>
<keyword evidence="4" id="KW-0788">Thiol protease</keyword>
<name>A0A080N6L1_9BIFI</name>
<dbReference type="GO" id="GO:0006508">
    <property type="term" value="P:proteolysis"/>
    <property type="evidence" value="ECO:0007669"/>
    <property type="project" value="UniProtKB-KW"/>
</dbReference>
<dbReference type="Gene3D" id="3.90.1720.10">
    <property type="entry name" value="endopeptidase domain like (from Nostoc punctiforme)"/>
    <property type="match status" value="1"/>
</dbReference>
<evidence type="ECO:0000256" key="2">
    <source>
        <dbReference type="ARBA" id="ARBA00022670"/>
    </source>
</evidence>
<dbReference type="SUPFAM" id="SSF54001">
    <property type="entry name" value="Cysteine proteinases"/>
    <property type="match status" value="1"/>
</dbReference>
<protein>
    <submittedName>
        <fullName evidence="8">NlpC/P60 family protein</fullName>
    </submittedName>
</protein>
<evidence type="ECO:0000313" key="9">
    <source>
        <dbReference type="Proteomes" id="UP000028730"/>
    </source>
</evidence>
<gene>
    <name evidence="8" type="ORF">BBOMB_1096</name>
</gene>
<dbReference type="Pfam" id="PF00877">
    <property type="entry name" value="NLPC_P60"/>
    <property type="match status" value="1"/>
</dbReference>
<dbReference type="InterPro" id="IPR038765">
    <property type="entry name" value="Papain-like_cys_pep_sf"/>
</dbReference>
<comment type="caution">
    <text evidence="8">The sequence shown here is derived from an EMBL/GenBank/DDBJ whole genome shotgun (WGS) entry which is preliminary data.</text>
</comment>
<evidence type="ECO:0000256" key="1">
    <source>
        <dbReference type="ARBA" id="ARBA00007074"/>
    </source>
</evidence>
<comment type="similarity">
    <text evidence="1">Belongs to the peptidase C40 family.</text>
</comment>
<evidence type="ECO:0000313" key="8">
    <source>
        <dbReference type="EMBL" id="KFF31709.1"/>
    </source>
</evidence>
<dbReference type="PANTHER" id="PTHR47359:SF3">
    <property type="entry name" value="NLP_P60 DOMAIN-CONTAINING PROTEIN-RELATED"/>
    <property type="match status" value="1"/>
</dbReference>
<keyword evidence="3" id="KW-0378">Hydrolase</keyword>
<dbReference type="InterPro" id="IPR051794">
    <property type="entry name" value="PG_Endopeptidase_C40"/>
</dbReference>
<accession>A0A080N6L1</accession>
<dbReference type="AlphaFoldDB" id="A0A080N6L1"/>
<organism evidence="8 9">
    <name type="scientific">Bifidobacterium bombi DSM 19703</name>
    <dbReference type="NCBI Taxonomy" id="1341695"/>
    <lineage>
        <taxon>Bacteria</taxon>
        <taxon>Bacillati</taxon>
        <taxon>Actinomycetota</taxon>
        <taxon>Actinomycetes</taxon>
        <taxon>Bifidobacteriales</taxon>
        <taxon>Bifidobacteriaceae</taxon>
        <taxon>Bifidobacterium</taxon>
    </lineage>
</organism>
<evidence type="ECO:0000256" key="6">
    <source>
        <dbReference type="SAM" id="SignalP"/>
    </source>
</evidence>
<feature type="signal peptide" evidence="6">
    <location>
        <begin position="1"/>
        <end position="30"/>
    </location>
</feature>
<feature type="region of interest" description="Disordered" evidence="5">
    <location>
        <begin position="73"/>
        <end position="92"/>
    </location>
</feature>
<reference evidence="8 9" key="1">
    <citation type="journal article" date="2014" name="Appl. Environ. Microbiol.">
        <title>Genomic encyclopedia of type strains of the genus Bifidobacterium.</title>
        <authorList>
            <person name="Milani C."/>
            <person name="Lugli G.A."/>
            <person name="Duranti S."/>
            <person name="Turroni F."/>
            <person name="Bottacini F."/>
            <person name="Mangifesta M."/>
            <person name="Sanchez B."/>
            <person name="Viappiani A."/>
            <person name="Mancabelli L."/>
            <person name="Taminiau B."/>
            <person name="Delcenserie V."/>
            <person name="Barrangou R."/>
            <person name="Margolles A."/>
            <person name="van Sinderen D."/>
            <person name="Ventura M."/>
        </authorList>
    </citation>
    <scope>NUCLEOTIDE SEQUENCE [LARGE SCALE GENOMIC DNA]</scope>
    <source>
        <strain evidence="8 9">DSM 19703</strain>
    </source>
</reference>
<dbReference type="PROSITE" id="PS51935">
    <property type="entry name" value="NLPC_P60"/>
    <property type="match status" value="1"/>
</dbReference>
<keyword evidence="6" id="KW-0732">Signal</keyword>
<keyword evidence="9" id="KW-1185">Reference proteome</keyword>
<dbReference type="GO" id="GO:0008234">
    <property type="term" value="F:cysteine-type peptidase activity"/>
    <property type="evidence" value="ECO:0007669"/>
    <property type="project" value="UniProtKB-KW"/>
</dbReference>
<evidence type="ECO:0000256" key="5">
    <source>
        <dbReference type="SAM" id="MobiDB-lite"/>
    </source>
</evidence>
<proteinExistence type="inferred from homology"/>
<keyword evidence="2" id="KW-0645">Protease</keyword>